<evidence type="ECO:0000256" key="1">
    <source>
        <dbReference type="SAM" id="MobiDB-lite"/>
    </source>
</evidence>
<proteinExistence type="predicted"/>
<dbReference type="PROSITE" id="PS51257">
    <property type="entry name" value="PROKAR_LIPOPROTEIN"/>
    <property type="match status" value="1"/>
</dbReference>
<accession>A0ABV9FZR6</accession>
<dbReference type="Gene3D" id="1.20.1260.10">
    <property type="match status" value="1"/>
</dbReference>
<evidence type="ECO:0000313" key="4">
    <source>
        <dbReference type="EMBL" id="MFC4606260.1"/>
    </source>
</evidence>
<dbReference type="PANTHER" id="PTHR36933">
    <property type="entry name" value="SLL0788 PROTEIN"/>
    <property type="match status" value="1"/>
</dbReference>
<sequence>MNTNRSLIRRAALVVAAGAASLVLAACGSNGDSSAGHDGHATNSPTGSAPAAQGQHNAADVAFAKEMIPHHRQAVAMADLAPTRAESAEVKALAQEIKNAQDPEIKTLSGWLTSWGEQVPAEGAMDHSAHGAGGMMTAEVMTSLEQASGKAFDTAFMELMIKHHEGAVAMAKTEKADGAFPDAKTMADAIITSQTAEIARMNSLLGKS</sequence>
<dbReference type="RefSeq" id="WP_381190420.1">
    <property type="nucleotide sequence ID" value="NZ_JBHSFE010000002.1"/>
</dbReference>
<dbReference type="Pfam" id="PF03713">
    <property type="entry name" value="DUF305"/>
    <property type="match status" value="1"/>
</dbReference>
<dbReference type="InterPro" id="IPR005183">
    <property type="entry name" value="DUF305_CopM-like"/>
</dbReference>
<dbReference type="InterPro" id="IPR012347">
    <property type="entry name" value="Ferritin-like"/>
</dbReference>
<comment type="caution">
    <text evidence="4">The sequence shown here is derived from an EMBL/GenBank/DDBJ whole genome shotgun (WGS) entry which is preliminary data.</text>
</comment>
<dbReference type="EMBL" id="JBHSFE010000002">
    <property type="protein sequence ID" value="MFC4606260.1"/>
    <property type="molecule type" value="Genomic_DNA"/>
</dbReference>
<keyword evidence="5" id="KW-1185">Reference proteome</keyword>
<protein>
    <submittedName>
        <fullName evidence="4">DUF305 domain-containing protein</fullName>
    </submittedName>
</protein>
<feature type="region of interest" description="Disordered" evidence="1">
    <location>
        <begin position="31"/>
        <end position="56"/>
    </location>
</feature>
<dbReference type="Proteomes" id="UP001595993">
    <property type="component" value="Unassembled WGS sequence"/>
</dbReference>
<feature type="signal peptide" evidence="2">
    <location>
        <begin position="1"/>
        <end position="25"/>
    </location>
</feature>
<feature type="chain" id="PRO_5046831526" evidence="2">
    <location>
        <begin position="26"/>
        <end position="208"/>
    </location>
</feature>
<organism evidence="4 5">
    <name type="scientific">Streptomyces maoxianensis</name>
    <dbReference type="NCBI Taxonomy" id="1459942"/>
    <lineage>
        <taxon>Bacteria</taxon>
        <taxon>Bacillati</taxon>
        <taxon>Actinomycetota</taxon>
        <taxon>Actinomycetes</taxon>
        <taxon>Kitasatosporales</taxon>
        <taxon>Streptomycetaceae</taxon>
        <taxon>Streptomyces</taxon>
    </lineage>
</organism>
<reference evidence="5" key="1">
    <citation type="journal article" date="2019" name="Int. J. Syst. Evol. Microbiol.">
        <title>The Global Catalogue of Microorganisms (GCM) 10K type strain sequencing project: providing services to taxonomists for standard genome sequencing and annotation.</title>
        <authorList>
            <consortium name="The Broad Institute Genomics Platform"/>
            <consortium name="The Broad Institute Genome Sequencing Center for Infectious Disease"/>
            <person name="Wu L."/>
            <person name="Ma J."/>
        </authorList>
    </citation>
    <scope>NUCLEOTIDE SEQUENCE [LARGE SCALE GENOMIC DNA]</scope>
    <source>
        <strain evidence="5">CGMCC 4.7139</strain>
    </source>
</reference>
<keyword evidence="2" id="KW-0732">Signal</keyword>
<dbReference type="PANTHER" id="PTHR36933:SF1">
    <property type="entry name" value="SLL0788 PROTEIN"/>
    <property type="match status" value="1"/>
</dbReference>
<evidence type="ECO:0000313" key="5">
    <source>
        <dbReference type="Proteomes" id="UP001595993"/>
    </source>
</evidence>
<name>A0ABV9FZR6_9ACTN</name>
<evidence type="ECO:0000256" key="2">
    <source>
        <dbReference type="SAM" id="SignalP"/>
    </source>
</evidence>
<gene>
    <name evidence="4" type="ORF">ACFO9E_00220</name>
</gene>
<feature type="domain" description="DUF305" evidence="3">
    <location>
        <begin position="60"/>
        <end position="205"/>
    </location>
</feature>
<evidence type="ECO:0000259" key="3">
    <source>
        <dbReference type="Pfam" id="PF03713"/>
    </source>
</evidence>